<accession>A0A6B8KFB5</accession>
<evidence type="ECO:0000313" key="1">
    <source>
        <dbReference type="EMBL" id="QGM46349.1"/>
    </source>
</evidence>
<protein>
    <submittedName>
        <fullName evidence="1">Sulfotransferase family protein</fullName>
    </submittedName>
</protein>
<dbReference type="RefSeq" id="WP_136496598.1">
    <property type="nucleotide sequence ID" value="NZ_CP046052.1"/>
</dbReference>
<dbReference type="EMBL" id="CP046052">
    <property type="protein sequence ID" value="QGM46349.1"/>
    <property type="molecule type" value="Genomic_DNA"/>
</dbReference>
<dbReference type="Gene3D" id="3.40.50.300">
    <property type="entry name" value="P-loop containing nucleotide triphosphate hydrolases"/>
    <property type="match status" value="1"/>
</dbReference>
<sequence length="318" mass="35201">MTQRSLIGWTPYRAAWAGEDMIVDWCHHGPRRFVEPFYYETVVAAFTRPFNQLFQRRTLIEAAASLPSGLKPSGFIFHMSRCGSTLLSQALAADPVHIVVSEASPIRNVLHAPLFGPATTEQVETWLLYMANAFGQRRLAGEARFFIKFCAADIFHLPLIRRVFPDVPWVFLYRHPLEVFASQHAQTGADTMMGALPHQLSGIAPEELYDMSREAYLCRILAAFGQAALAAHRPGASLMLDYKDLIPAMRDRLPEHFGYALDAKASAALDEVLARHSKQRSAAFEDDGAVKRAAAAPFAELVDLVVGPTYAALQAASE</sequence>
<dbReference type="OrthoDB" id="5380394at2"/>
<name>A0A6B8KFB5_9HYPH</name>
<dbReference type="Pfam" id="PF13469">
    <property type="entry name" value="Sulfotransfer_3"/>
    <property type="match status" value="1"/>
</dbReference>
<dbReference type="KEGG" id="mhey:H2LOC_011925"/>
<dbReference type="InterPro" id="IPR027417">
    <property type="entry name" value="P-loop_NTPase"/>
</dbReference>
<dbReference type="GO" id="GO:0016740">
    <property type="term" value="F:transferase activity"/>
    <property type="evidence" value="ECO:0007669"/>
    <property type="project" value="UniProtKB-KW"/>
</dbReference>
<reference evidence="1 2" key="1">
    <citation type="submission" date="2019-11" db="EMBL/GenBank/DDBJ databases">
        <title>The genome sequence of Methylocystis heyeri.</title>
        <authorList>
            <person name="Oshkin I.Y."/>
            <person name="Miroshnikov K."/>
            <person name="Dedysh S.N."/>
        </authorList>
    </citation>
    <scope>NUCLEOTIDE SEQUENCE [LARGE SCALE GENOMIC DNA]</scope>
    <source>
        <strain evidence="1 2">H2</strain>
    </source>
</reference>
<evidence type="ECO:0000313" key="2">
    <source>
        <dbReference type="Proteomes" id="UP000309061"/>
    </source>
</evidence>
<dbReference type="SUPFAM" id="SSF52540">
    <property type="entry name" value="P-loop containing nucleoside triphosphate hydrolases"/>
    <property type="match status" value="1"/>
</dbReference>
<keyword evidence="2" id="KW-1185">Reference proteome</keyword>
<keyword evidence="1" id="KW-0808">Transferase</keyword>
<dbReference type="Proteomes" id="UP000309061">
    <property type="component" value="Chromosome"/>
</dbReference>
<proteinExistence type="predicted"/>
<dbReference type="AlphaFoldDB" id="A0A6B8KFB5"/>
<organism evidence="1 2">
    <name type="scientific">Methylocystis heyeri</name>
    <dbReference type="NCBI Taxonomy" id="391905"/>
    <lineage>
        <taxon>Bacteria</taxon>
        <taxon>Pseudomonadati</taxon>
        <taxon>Pseudomonadota</taxon>
        <taxon>Alphaproteobacteria</taxon>
        <taxon>Hyphomicrobiales</taxon>
        <taxon>Methylocystaceae</taxon>
        <taxon>Methylocystis</taxon>
    </lineage>
</organism>
<gene>
    <name evidence="1" type="ORF">H2LOC_011925</name>
</gene>